<gene>
    <name evidence="2" type="ORF">Tci_057994</name>
</gene>
<dbReference type="InterPro" id="IPR052343">
    <property type="entry name" value="Retrotransposon-Effector_Assoc"/>
</dbReference>
<protein>
    <submittedName>
        <fullName evidence="2">RNA-directed DNA polymerase, eukaryota</fullName>
    </submittedName>
</protein>
<feature type="compositionally biased region" description="Polar residues" evidence="1">
    <location>
        <begin position="1"/>
        <end position="21"/>
    </location>
</feature>
<dbReference type="EMBL" id="BKCJ010009230">
    <property type="protein sequence ID" value="GEU86016.1"/>
    <property type="molecule type" value="Genomic_DNA"/>
</dbReference>
<feature type="region of interest" description="Disordered" evidence="1">
    <location>
        <begin position="1"/>
        <end position="26"/>
    </location>
</feature>
<keyword evidence="2" id="KW-0548">Nucleotidyltransferase</keyword>
<comment type="caution">
    <text evidence="2">The sequence shown here is derived from an EMBL/GenBank/DDBJ whole genome shotgun (WGS) entry which is preliminary data.</text>
</comment>
<dbReference type="AlphaFoldDB" id="A0A6L2NIE0"/>
<proteinExistence type="predicted"/>
<name>A0A6L2NIE0_TANCI</name>
<evidence type="ECO:0000256" key="1">
    <source>
        <dbReference type="SAM" id="MobiDB-lite"/>
    </source>
</evidence>
<dbReference type="GO" id="GO:0003964">
    <property type="term" value="F:RNA-directed DNA polymerase activity"/>
    <property type="evidence" value="ECO:0007669"/>
    <property type="project" value="UniProtKB-KW"/>
</dbReference>
<dbReference type="PANTHER" id="PTHR46890">
    <property type="entry name" value="NON-LTR RETROLELEMENT REVERSE TRANSCRIPTASE-LIKE PROTEIN-RELATED"/>
    <property type="match status" value="1"/>
</dbReference>
<dbReference type="PANTHER" id="PTHR46890:SF50">
    <property type="entry name" value="RNA-DIRECTED DNA POLYMERASE, EUKARYOTA, REVERSE TRANSCRIPTASE ZINC-BINDING DOMAIN PROTEIN-RELATED"/>
    <property type="match status" value="1"/>
</dbReference>
<sequence>MDGVGNSETTSKTRLSRSEINSIKRDSKVRKQVTDVKGNTLSNVPLTPSLITPALVLDDSCQLHDINQMEARDYVQKSKIKRAIEGDENSKFFHDQDADMYRIVSRDEIRVAVWNCGEIKSPGPYGYTFEFFRRYWRFIGFDFCSDVECFFESGSFPKGSNSSFIALIPKVTDAKFVTNFRPISLIGCVYKVVTKILANRLATVISDLVSDIQSAFVAKRQILDGPFILNELLAWCKRKKSKL</sequence>
<reference evidence="2" key="1">
    <citation type="journal article" date="2019" name="Sci. Rep.">
        <title>Draft genome of Tanacetum cinerariifolium, the natural source of mosquito coil.</title>
        <authorList>
            <person name="Yamashiro T."/>
            <person name="Shiraishi A."/>
            <person name="Satake H."/>
            <person name="Nakayama K."/>
        </authorList>
    </citation>
    <scope>NUCLEOTIDE SEQUENCE</scope>
</reference>
<keyword evidence="2" id="KW-0808">Transferase</keyword>
<accession>A0A6L2NIE0</accession>
<keyword evidence="2" id="KW-0695">RNA-directed DNA polymerase</keyword>
<evidence type="ECO:0000313" key="2">
    <source>
        <dbReference type="EMBL" id="GEU86016.1"/>
    </source>
</evidence>
<organism evidence="2">
    <name type="scientific">Tanacetum cinerariifolium</name>
    <name type="common">Dalmatian daisy</name>
    <name type="synonym">Chrysanthemum cinerariifolium</name>
    <dbReference type="NCBI Taxonomy" id="118510"/>
    <lineage>
        <taxon>Eukaryota</taxon>
        <taxon>Viridiplantae</taxon>
        <taxon>Streptophyta</taxon>
        <taxon>Embryophyta</taxon>
        <taxon>Tracheophyta</taxon>
        <taxon>Spermatophyta</taxon>
        <taxon>Magnoliopsida</taxon>
        <taxon>eudicotyledons</taxon>
        <taxon>Gunneridae</taxon>
        <taxon>Pentapetalae</taxon>
        <taxon>asterids</taxon>
        <taxon>campanulids</taxon>
        <taxon>Asterales</taxon>
        <taxon>Asteraceae</taxon>
        <taxon>Asteroideae</taxon>
        <taxon>Anthemideae</taxon>
        <taxon>Anthemidinae</taxon>
        <taxon>Tanacetum</taxon>
    </lineage>
</organism>